<dbReference type="GO" id="GO:0005506">
    <property type="term" value="F:iron ion binding"/>
    <property type="evidence" value="ECO:0007669"/>
    <property type="project" value="InterPro"/>
</dbReference>
<dbReference type="GO" id="GO:0016020">
    <property type="term" value="C:membrane"/>
    <property type="evidence" value="ECO:0007669"/>
    <property type="project" value="UniProtKB-SubCell"/>
</dbReference>
<dbReference type="AlphaFoldDB" id="G7DXM2"/>
<reference evidence="8 9" key="1">
    <citation type="journal article" date="2011" name="J. Gen. Appl. Microbiol.">
        <title>Draft genome sequencing of the enigmatic basidiomycete Mixia osmundae.</title>
        <authorList>
            <person name="Nishida H."/>
            <person name="Nagatsuka Y."/>
            <person name="Sugiyama J."/>
        </authorList>
    </citation>
    <scope>NUCLEOTIDE SEQUENCE [LARGE SCALE GENOMIC DNA]</scope>
    <source>
        <strain evidence="9">CBS 9802 / IAM 14324 / JCM 22182 / KY 12970</strain>
    </source>
</reference>
<evidence type="ECO:0000256" key="6">
    <source>
        <dbReference type="SAM" id="Phobius"/>
    </source>
</evidence>
<evidence type="ECO:0000313" key="9">
    <source>
        <dbReference type="Proteomes" id="UP000009131"/>
    </source>
</evidence>
<dbReference type="Proteomes" id="UP000009131">
    <property type="component" value="Unassembled WGS sequence"/>
</dbReference>
<dbReference type="eggNOG" id="KOG0872">
    <property type="taxonomic scope" value="Eukaryota"/>
</dbReference>
<feature type="region of interest" description="Disordered" evidence="5">
    <location>
        <begin position="341"/>
        <end position="411"/>
    </location>
</feature>
<dbReference type="HOGENOM" id="CLU_047036_3_1_1"/>
<dbReference type="Pfam" id="PF04116">
    <property type="entry name" value="FA_hydroxylase"/>
    <property type="match status" value="1"/>
</dbReference>
<evidence type="ECO:0000259" key="7">
    <source>
        <dbReference type="Pfam" id="PF04116"/>
    </source>
</evidence>
<organism evidence="8 9">
    <name type="scientific">Mixia osmundae (strain CBS 9802 / IAM 14324 / JCM 22182 / KY 12970)</name>
    <dbReference type="NCBI Taxonomy" id="764103"/>
    <lineage>
        <taxon>Eukaryota</taxon>
        <taxon>Fungi</taxon>
        <taxon>Dikarya</taxon>
        <taxon>Basidiomycota</taxon>
        <taxon>Pucciniomycotina</taxon>
        <taxon>Mixiomycetes</taxon>
        <taxon>Mixiales</taxon>
        <taxon>Mixiaceae</taxon>
        <taxon>Mixia</taxon>
    </lineage>
</organism>
<dbReference type="OrthoDB" id="6354873at2759"/>
<feature type="domain" description="Fatty acid hydroxylase" evidence="7">
    <location>
        <begin position="166"/>
        <end position="293"/>
    </location>
</feature>
<comment type="subcellular location">
    <subcellularLocation>
        <location evidence="1">Membrane</location>
    </subcellularLocation>
</comment>
<proteinExistence type="predicted"/>
<keyword evidence="3 6" id="KW-1133">Transmembrane helix</keyword>
<dbReference type="InParanoid" id="G7DXM2"/>
<dbReference type="RefSeq" id="XP_014569808.1">
    <property type="nucleotide sequence ID" value="XM_014714322.1"/>
</dbReference>
<evidence type="ECO:0000256" key="3">
    <source>
        <dbReference type="ARBA" id="ARBA00022989"/>
    </source>
</evidence>
<evidence type="ECO:0000256" key="2">
    <source>
        <dbReference type="ARBA" id="ARBA00022692"/>
    </source>
</evidence>
<gene>
    <name evidence="8" type="primary">Mo01989</name>
    <name evidence="8" type="ORF">E5Q_01989</name>
</gene>
<dbReference type="GO" id="GO:0016491">
    <property type="term" value="F:oxidoreductase activity"/>
    <property type="evidence" value="ECO:0007669"/>
    <property type="project" value="InterPro"/>
</dbReference>
<keyword evidence="9" id="KW-1185">Reference proteome</keyword>
<protein>
    <recommendedName>
        <fullName evidence="7">Fatty acid hydroxylase domain-containing protein</fullName>
    </recommendedName>
</protein>
<comment type="caution">
    <text evidence="8">The sequence shown here is derived from an EMBL/GenBank/DDBJ whole genome shotgun (WGS) entry which is preliminary data.</text>
</comment>
<name>G7DXM2_MIXOS</name>
<feature type="compositionally biased region" description="Low complexity" evidence="5">
    <location>
        <begin position="367"/>
        <end position="393"/>
    </location>
</feature>
<dbReference type="InterPro" id="IPR006694">
    <property type="entry name" value="Fatty_acid_hydroxylase"/>
</dbReference>
<feature type="transmembrane region" description="Helical" evidence="6">
    <location>
        <begin position="67"/>
        <end position="89"/>
    </location>
</feature>
<feature type="compositionally biased region" description="Basic and acidic residues" evidence="5">
    <location>
        <begin position="341"/>
        <end position="352"/>
    </location>
</feature>
<dbReference type="InterPro" id="IPR050307">
    <property type="entry name" value="Sterol_Desaturase_Related"/>
</dbReference>
<dbReference type="GO" id="GO:0008610">
    <property type="term" value="P:lipid biosynthetic process"/>
    <property type="evidence" value="ECO:0007669"/>
    <property type="project" value="InterPro"/>
</dbReference>
<dbReference type="OMA" id="LIYWVHR"/>
<feature type="transmembrane region" description="Helical" evidence="6">
    <location>
        <begin position="157"/>
        <end position="178"/>
    </location>
</feature>
<feature type="transmembrane region" description="Helical" evidence="6">
    <location>
        <begin position="233"/>
        <end position="250"/>
    </location>
</feature>
<dbReference type="EMBL" id="BABT02000061">
    <property type="protein sequence ID" value="GAA95332.1"/>
    <property type="molecule type" value="Genomic_DNA"/>
</dbReference>
<evidence type="ECO:0000256" key="4">
    <source>
        <dbReference type="ARBA" id="ARBA00023136"/>
    </source>
</evidence>
<keyword evidence="4 6" id="KW-0472">Membrane</keyword>
<accession>G7DXM2</accession>
<dbReference type="STRING" id="764103.G7DXM2"/>
<evidence type="ECO:0000313" key="8">
    <source>
        <dbReference type="EMBL" id="GAA95332.1"/>
    </source>
</evidence>
<dbReference type="PANTHER" id="PTHR11863">
    <property type="entry name" value="STEROL DESATURASE"/>
    <property type="match status" value="1"/>
</dbReference>
<keyword evidence="2 6" id="KW-0812">Transmembrane</keyword>
<evidence type="ECO:0000256" key="5">
    <source>
        <dbReference type="SAM" id="MobiDB-lite"/>
    </source>
</evidence>
<dbReference type="FunCoup" id="G7DXM2">
    <property type="interactions" value="91"/>
</dbReference>
<sequence>MDIILRQCDELLLDRVWAYVLPSSMASSAHANLTPTASLSSYYDQAVSRSSFYESAWPRDDWRRQYISLYAMVLVSIFTLYFIVAGLSYRYVFDKRMMKHPRFLKNQVKLEILSSLNAFPWLDLMTTPWFLGEVRGYSLLYDSIHDSPFGHGLWRSIAYMVLSSAFFLWFTDVCIYLVHRAEHHPLVYKRIHKPHHRWIIPTPFASHAFHPLDGYAQSLPYHIFAYIVPLHKWLYMGLFVFVNLWSILIHDSDMIVDHPLERWINGPAHHTLHHIHFNVNYGQYFVWCDKAGGSFRQPAKTDDPLLAVLAAEEKRKAAKVELQKQRQLAIEIYESEKLKEAEMTRQTSERLAADTNSAEASDEEVQRATSMARLSSASSLRHLNESSSSGSSSDSDESPLHSPTLRQRKVA</sequence>
<reference evidence="8 9" key="2">
    <citation type="journal article" date="2012" name="Open Biol.">
        <title>Characteristics of nucleosomes and linker DNA regions on the genome of the basidiomycete Mixia osmundae revealed by mono- and dinucleosome mapping.</title>
        <authorList>
            <person name="Nishida H."/>
            <person name="Kondo S."/>
            <person name="Matsumoto T."/>
            <person name="Suzuki Y."/>
            <person name="Yoshikawa H."/>
            <person name="Taylor T.D."/>
            <person name="Sugiyama J."/>
        </authorList>
    </citation>
    <scope>NUCLEOTIDE SEQUENCE [LARGE SCALE GENOMIC DNA]</scope>
    <source>
        <strain evidence="9">CBS 9802 / IAM 14324 / JCM 22182 / KY 12970</strain>
    </source>
</reference>
<evidence type="ECO:0000256" key="1">
    <source>
        <dbReference type="ARBA" id="ARBA00004370"/>
    </source>
</evidence>